<dbReference type="InterPro" id="IPR037522">
    <property type="entry name" value="HD_GYP_dom"/>
</dbReference>
<dbReference type="InterPro" id="IPR003607">
    <property type="entry name" value="HD/PDEase_dom"/>
</dbReference>
<dbReference type="SMART" id="SM00448">
    <property type="entry name" value="REC"/>
    <property type="match status" value="1"/>
</dbReference>
<reference evidence="4 5" key="1">
    <citation type="submission" date="2019-04" db="EMBL/GenBank/DDBJ databases">
        <title>Taxonomy of novel Haliea sp. from mangrove soil of West Coast of India.</title>
        <authorList>
            <person name="Verma A."/>
            <person name="Kumar P."/>
            <person name="Krishnamurthi S."/>
        </authorList>
    </citation>
    <scope>NUCLEOTIDE SEQUENCE [LARGE SCALE GENOMIC DNA]</scope>
    <source>
        <strain evidence="4 5">SAOS-164</strain>
    </source>
</reference>
<dbReference type="RefSeq" id="WP_135445482.1">
    <property type="nucleotide sequence ID" value="NZ_SRLE01000011.1"/>
</dbReference>
<keyword evidence="1" id="KW-0597">Phosphoprotein</keyword>
<feature type="domain" description="Response regulatory" evidence="2">
    <location>
        <begin position="5"/>
        <end position="123"/>
    </location>
</feature>
<proteinExistence type="predicted"/>
<evidence type="ECO:0000313" key="4">
    <source>
        <dbReference type="EMBL" id="TGD72052.1"/>
    </source>
</evidence>
<evidence type="ECO:0000256" key="1">
    <source>
        <dbReference type="PROSITE-ProRule" id="PRU00169"/>
    </source>
</evidence>
<dbReference type="AlphaFoldDB" id="A0A4Z0LXJ0"/>
<dbReference type="Pfam" id="PF13487">
    <property type="entry name" value="HD_5"/>
    <property type="match status" value="1"/>
</dbReference>
<dbReference type="GO" id="GO:0008081">
    <property type="term" value="F:phosphoric diester hydrolase activity"/>
    <property type="evidence" value="ECO:0007669"/>
    <property type="project" value="UniProtKB-ARBA"/>
</dbReference>
<dbReference type="PANTHER" id="PTHR45228:SF9">
    <property type="entry name" value="3'3'-CGAMP-SPECIFIC PHOSPHODIESTERASE 2"/>
    <property type="match status" value="1"/>
</dbReference>
<dbReference type="PROSITE" id="PS51832">
    <property type="entry name" value="HD_GYP"/>
    <property type="match status" value="1"/>
</dbReference>
<dbReference type="Proteomes" id="UP000298050">
    <property type="component" value="Unassembled WGS sequence"/>
</dbReference>
<dbReference type="PANTHER" id="PTHR45228">
    <property type="entry name" value="CYCLIC DI-GMP PHOSPHODIESTERASE TM_0186-RELATED"/>
    <property type="match status" value="1"/>
</dbReference>
<dbReference type="GO" id="GO:0000160">
    <property type="term" value="P:phosphorelay signal transduction system"/>
    <property type="evidence" value="ECO:0007669"/>
    <property type="project" value="InterPro"/>
</dbReference>
<dbReference type="Gene3D" id="1.10.3210.10">
    <property type="entry name" value="Hypothetical protein af1432"/>
    <property type="match status" value="1"/>
</dbReference>
<feature type="modified residue" description="4-aspartylphosphate" evidence="1">
    <location>
        <position position="56"/>
    </location>
</feature>
<name>A0A4Z0LXJ0_9GAMM</name>
<dbReference type="InterPro" id="IPR011006">
    <property type="entry name" value="CheY-like_superfamily"/>
</dbReference>
<comment type="caution">
    <text evidence="4">The sequence shown here is derived from an EMBL/GenBank/DDBJ whole genome shotgun (WGS) entry which is preliminary data.</text>
</comment>
<sequence>MSNSHILIVDDVADNIQIAMNLLREDGYQFSYANDGPRALAMLEESGDEFDLILLDVMMPGMDGFEVCRQIKNKTPWHEVPIIFLTARAEVEAITRGFDLGGVDYVTKPFHGAELLARVRTHVQLYNARKILQQKQILLENKLVFSQNRLLSELEDTQKELIWVLTELMEATSDETGKHIRRVSEISALFAHLHPTLDESDANALMHASPMHDIGKMTIPHDILHKPGRLTADEFEIMKRHTSNAYTLLSSSKRKLFKAAAIIAHEHHEKWDGSGYPRGLKASQIHIYGRIVALADVFDALTHRRCYKDAWEVDEALDYIRGQRGRQFDPELVDLLFDNLGQFLAILELS</sequence>
<dbReference type="SMART" id="SM00471">
    <property type="entry name" value="HDc"/>
    <property type="match status" value="1"/>
</dbReference>
<organism evidence="4 5">
    <name type="scientific">Mangrovimicrobium sediminis</name>
    <dbReference type="NCBI Taxonomy" id="2562682"/>
    <lineage>
        <taxon>Bacteria</taxon>
        <taxon>Pseudomonadati</taxon>
        <taxon>Pseudomonadota</taxon>
        <taxon>Gammaproteobacteria</taxon>
        <taxon>Cellvibrionales</taxon>
        <taxon>Halieaceae</taxon>
        <taxon>Mangrovimicrobium</taxon>
    </lineage>
</organism>
<dbReference type="OrthoDB" id="9787688at2"/>
<keyword evidence="5" id="KW-1185">Reference proteome</keyword>
<evidence type="ECO:0000313" key="5">
    <source>
        <dbReference type="Proteomes" id="UP000298050"/>
    </source>
</evidence>
<dbReference type="InterPro" id="IPR001789">
    <property type="entry name" value="Sig_transdc_resp-reg_receiver"/>
</dbReference>
<evidence type="ECO:0000259" key="3">
    <source>
        <dbReference type="PROSITE" id="PS51832"/>
    </source>
</evidence>
<gene>
    <name evidence="4" type="ORF">E4634_15360</name>
</gene>
<dbReference type="Gene3D" id="3.40.50.2300">
    <property type="match status" value="1"/>
</dbReference>
<protein>
    <submittedName>
        <fullName evidence="4">Response regulator</fullName>
    </submittedName>
</protein>
<dbReference type="EMBL" id="SRLE01000011">
    <property type="protein sequence ID" value="TGD72052.1"/>
    <property type="molecule type" value="Genomic_DNA"/>
</dbReference>
<dbReference type="CDD" id="cd00077">
    <property type="entry name" value="HDc"/>
    <property type="match status" value="1"/>
</dbReference>
<evidence type="ECO:0000259" key="2">
    <source>
        <dbReference type="PROSITE" id="PS50110"/>
    </source>
</evidence>
<dbReference type="InterPro" id="IPR052020">
    <property type="entry name" value="Cyclic_di-GMP/3'3'-cGAMP_PDE"/>
</dbReference>
<dbReference type="Pfam" id="PF00072">
    <property type="entry name" value="Response_reg"/>
    <property type="match status" value="1"/>
</dbReference>
<dbReference type="SUPFAM" id="SSF52172">
    <property type="entry name" value="CheY-like"/>
    <property type="match status" value="1"/>
</dbReference>
<feature type="domain" description="HD-GYP" evidence="3">
    <location>
        <begin position="154"/>
        <end position="350"/>
    </location>
</feature>
<accession>A0A4Z0LXJ0</accession>
<dbReference type="SUPFAM" id="SSF109604">
    <property type="entry name" value="HD-domain/PDEase-like"/>
    <property type="match status" value="1"/>
</dbReference>
<dbReference type="PROSITE" id="PS50110">
    <property type="entry name" value="RESPONSE_REGULATORY"/>
    <property type="match status" value="1"/>
</dbReference>